<dbReference type="HOGENOM" id="CLU_2954952_0_0_0"/>
<dbReference type="RefSeq" id="WP_015769193.1">
    <property type="nucleotide sequence ID" value="NC_013192.1"/>
</dbReference>
<evidence type="ECO:0000313" key="1">
    <source>
        <dbReference type="EMBL" id="ACV38845.1"/>
    </source>
</evidence>
<dbReference type="AlphaFoldDB" id="C7N9L4"/>
<dbReference type="EMBL" id="CP001685">
    <property type="protein sequence ID" value="ACV38845.1"/>
    <property type="molecule type" value="Genomic_DNA"/>
</dbReference>
<organism evidence="1 2">
    <name type="scientific">Leptotrichia buccalis (strain ATCC 14201 / DSM 1135 / JCM 12969 / NCTC 10249 / C-1013-b)</name>
    <dbReference type="NCBI Taxonomy" id="523794"/>
    <lineage>
        <taxon>Bacteria</taxon>
        <taxon>Fusobacteriati</taxon>
        <taxon>Fusobacteriota</taxon>
        <taxon>Fusobacteriia</taxon>
        <taxon>Fusobacteriales</taxon>
        <taxon>Leptotrichiaceae</taxon>
        <taxon>Leptotrichia</taxon>
    </lineage>
</organism>
<sequence length="59" mass="7105">MFIERDVITSYINAKLNLTNENYTNEQMFRHLLTILDNLGTERKKVEKKRIIPRKIIVE</sequence>
<dbReference type="Proteomes" id="UP000001910">
    <property type="component" value="Chromosome"/>
</dbReference>
<dbReference type="KEGG" id="lba:Lebu_0942"/>
<dbReference type="STRING" id="523794.Lebu_0942"/>
<gene>
    <name evidence="1" type="ordered locus">Lebu_0942</name>
</gene>
<reference evidence="1 2" key="1">
    <citation type="journal article" date="2009" name="Stand. Genomic Sci.">
        <title>Complete genome sequence of Leptotrichia buccalis type strain (C-1013-b).</title>
        <authorList>
            <person name="Ivanova N."/>
            <person name="Gronow S."/>
            <person name="Lapidus A."/>
            <person name="Copeland A."/>
            <person name="Glavina Del Rio T."/>
            <person name="Nolan M."/>
            <person name="Lucas S."/>
            <person name="Chen F."/>
            <person name="Tice H."/>
            <person name="Cheng J.F."/>
            <person name="Saunders E."/>
            <person name="Bruce D."/>
            <person name="Goodwin L."/>
            <person name="Brettin T."/>
            <person name="Detter J.C."/>
            <person name="Han C."/>
            <person name="Pitluck S."/>
            <person name="Mikhailova N."/>
            <person name="Pati A."/>
            <person name="Mavrommatis K."/>
            <person name="Chen A."/>
            <person name="Palaniappan K."/>
            <person name="Land M."/>
            <person name="Hauser L."/>
            <person name="Chang Y.J."/>
            <person name="Jeffries C.D."/>
            <person name="Chain P."/>
            <person name="Rohde C."/>
            <person name="Goker M."/>
            <person name="Bristow J."/>
            <person name="Eisen J.A."/>
            <person name="Markowitz V."/>
            <person name="Hugenholtz P."/>
            <person name="Kyrpides N.C."/>
            <person name="Klenk H.P."/>
        </authorList>
    </citation>
    <scope>NUCLEOTIDE SEQUENCE [LARGE SCALE GENOMIC DNA]</scope>
    <source>
        <strain evidence="2">ATCC 14201 / DSM 1135 / JCM 12969 / NCTC 10249 / C-1013-b</strain>
    </source>
</reference>
<protein>
    <submittedName>
        <fullName evidence="1">Uncharacterized protein</fullName>
    </submittedName>
</protein>
<evidence type="ECO:0000313" key="2">
    <source>
        <dbReference type="Proteomes" id="UP000001910"/>
    </source>
</evidence>
<accession>C7N9L4</accession>
<proteinExistence type="predicted"/>
<keyword evidence="2" id="KW-1185">Reference proteome</keyword>
<name>C7N9L4_LEPBD</name>